<comment type="subcellular location">
    <subcellularLocation>
        <location evidence="1">Cytoplasmic vesicle</location>
        <location evidence="1">Clathrin-coated vesicle</location>
    </subcellularLocation>
    <subcellularLocation>
        <location evidence="2">Golgi apparatus</location>
    </subcellularLocation>
</comment>
<feature type="domain" description="ENTH" evidence="6">
    <location>
        <begin position="24"/>
        <end position="165"/>
    </location>
</feature>
<dbReference type="GO" id="GO:0000149">
    <property type="term" value="F:SNARE binding"/>
    <property type="evidence" value="ECO:0007669"/>
    <property type="project" value="TreeGrafter"/>
</dbReference>
<dbReference type="KEGG" id="cam:101510283"/>
<dbReference type="Gene3D" id="1.25.40.90">
    <property type="match status" value="1"/>
</dbReference>
<dbReference type="PROSITE" id="PS50942">
    <property type="entry name" value="ENTH"/>
    <property type="match status" value="1"/>
</dbReference>
<reference evidence="8" key="2">
    <citation type="submission" date="2025-08" db="UniProtKB">
        <authorList>
            <consortium name="RefSeq"/>
        </authorList>
    </citation>
    <scope>IDENTIFICATION</scope>
    <source>
        <tissue evidence="8">Etiolated seedlings</tissue>
    </source>
</reference>
<sequence>MKRRFKKVYTSLKEQSYISYAKIASAAGFSDMNLIIIKATSPDDLPVHEKYIQHLLKLFSISPSSCHSFAISFTRRFGTTNSWRVALKSLILLHRLLRSVQGNSTLWNELLWTRSNGLISLYPCHFKDSTSSSSTCSISYTRFVTSYAQLIDEALNCVALDCKKFKNQQHPEEKDETFQEKMKEMGEILEILPQLQSIIDRVIDCYPIGVATRSFIVQSAMKHIIRDSFVCYTKFRCEIVIVLENLFEMSYRNCIAAFNIYKKAAVQTNKLCEFYEWCKAKGLCGYYEYPLLEPIPHIQIKALGSYLSGMWQLTESSSSSWSDQESSSVFTEEDGRQQQHLKGNEEEKPLIDLEGEYNVDVSWETVLETSISFCHAYDQSDLLSSNGYHNEHSFDGMWEIPTYNTASYNPFSQQNYESSYYGRICS</sequence>
<dbReference type="FunFam" id="1.20.58.150:FF:000005">
    <property type="entry name" value="putative clathrin assembly protein At2g25430"/>
    <property type="match status" value="1"/>
</dbReference>
<dbReference type="GO" id="GO:0006900">
    <property type="term" value="P:vesicle budding from membrane"/>
    <property type="evidence" value="ECO:0007669"/>
    <property type="project" value="TreeGrafter"/>
</dbReference>
<evidence type="ECO:0000313" key="7">
    <source>
        <dbReference type="Proteomes" id="UP000087171"/>
    </source>
</evidence>
<accession>A0A1S2YEU2</accession>
<protein>
    <submittedName>
        <fullName evidence="8">Clathrin assembly protein At2g25430</fullName>
    </submittedName>
</protein>
<evidence type="ECO:0000259" key="6">
    <source>
        <dbReference type="PROSITE" id="PS50942"/>
    </source>
</evidence>
<dbReference type="InterPro" id="IPR014712">
    <property type="entry name" value="ANTH_dom_sf"/>
</dbReference>
<feature type="compositionally biased region" description="Low complexity" evidence="5">
    <location>
        <begin position="318"/>
        <end position="328"/>
    </location>
</feature>
<keyword evidence="3" id="KW-0333">Golgi apparatus</keyword>
<gene>
    <name evidence="8" type="primary">LOC101510283</name>
</gene>
<dbReference type="SMART" id="SM00273">
    <property type="entry name" value="ENTH"/>
    <property type="match status" value="1"/>
</dbReference>
<dbReference type="InterPro" id="IPR045192">
    <property type="entry name" value="AP180-like"/>
</dbReference>
<organism evidence="7 8">
    <name type="scientific">Cicer arietinum</name>
    <name type="common">Chickpea</name>
    <name type="synonym">Garbanzo</name>
    <dbReference type="NCBI Taxonomy" id="3827"/>
    <lineage>
        <taxon>Eukaryota</taxon>
        <taxon>Viridiplantae</taxon>
        <taxon>Streptophyta</taxon>
        <taxon>Embryophyta</taxon>
        <taxon>Tracheophyta</taxon>
        <taxon>Spermatophyta</taxon>
        <taxon>Magnoliopsida</taxon>
        <taxon>eudicotyledons</taxon>
        <taxon>Gunneridae</taxon>
        <taxon>Pentapetalae</taxon>
        <taxon>rosids</taxon>
        <taxon>fabids</taxon>
        <taxon>Fabales</taxon>
        <taxon>Fabaceae</taxon>
        <taxon>Papilionoideae</taxon>
        <taxon>50 kb inversion clade</taxon>
        <taxon>NPAAA clade</taxon>
        <taxon>Hologalegina</taxon>
        <taxon>IRL clade</taxon>
        <taxon>Cicereae</taxon>
        <taxon>Cicer</taxon>
    </lineage>
</organism>
<dbReference type="Pfam" id="PF07651">
    <property type="entry name" value="ANTH"/>
    <property type="match status" value="1"/>
</dbReference>
<dbReference type="OrthoDB" id="1723360at2759"/>
<dbReference type="InterPro" id="IPR013809">
    <property type="entry name" value="ENTH"/>
</dbReference>
<dbReference type="InterPro" id="IPR011417">
    <property type="entry name" value="ANTH_dom"/>
</dbReference>
<evidence type="ECO:0000256" key="4">
    <source>
        <dbReference type="ARBA" id="ARBA00023329"/>
    </source>
</evidence>
<dbReference type="PaxDb" id="3827-XP_004503401.1"/>
<evidence type="ECO:0000256" key="1">
    <source>
        <dbReference type="ARBA" id="ARBA00004132"/>
    </source>
</evidence>
<dbReference type="RefSeq" id="XP_004503401.1">
    <property type="nucleotide sequence ID" value="XM_004503344.3"/>
</dbReference>
<keyword evidence="7" id="KW-1185">Reference proteome</keyword>
<evidence type="ECO:0000313" key="8">
    <source>
        <dbReference type="RefSeq" id="XP_004503401.1"/>
    </source>
</evidence>
<evidence type="ECO:0000256" key="2">
    <source>
        <dbReference type="ARBA" id="ARBA00004555"/>
    </source>
</evidence>
<dbReference type="GO" id="GO:0072583">
    <property type="term" value="P:clathrin-dependent endocytosis"/>
    <property type="evidence" value="ECO:0007669"/>
    <property type="project" value="InterPro"/>
</dbReference>
<dbReference type="PANTHER" id="PTHR22951">
    <property type="entry name" value="CLATHRIN ASSEMBLY PROTEIN"/>
    <property type="match status" value="1"/>
</dbReference>
<evidence type="ECO:0000256" key="5">
    <source>
        <dbReference type="SAM" id="MobiDB-lite"/>
    </source>
</evidence>
<dbReference type="AlphaFoldDB" id="A0A1S2YEU2"/>
<dbReference type="GO" id="GO:0005905">
    <property type="term" value="C:clathrin-coated pit"/>
    <property type="evidence" value="ECO:0007669"/>
    <property type="project" value="TreeGrafter"/>
</dbReference>
<dbReference type="eggNOG" id="KOG0251">
    <property type="taxonomic scope" value="Eukaryota"/>
</dbReference>
<reference evidence="7" key="1">
    <citation type="journal article" date="2013" name="Nat. Biotechnol.">
        <title>Draft genome sequence of chickpea (Cicer arietinum) provides a resource for trait improvement.</title>
        <authorList>
            <person name="Varshney R.K."/>
            <person name="Song C."/>
            <person name="Saxena R.K."/>
            <person name="Azam S."/>
            <person name="Yu S."/>
            <person name="Sharpe A.G."/>
            <person name="Cannon S."/>
            <person name="Baek J."/>
            <person name="Rosen B.D."/>
            <person name="Tar'an B."/>
            <person name="Millan T."/>
            <person name="Zhang X."/>
            <person name="Ramsay L.D."/>
            <person name="Iwata A."/>
            <person name="Wang Y."/>
            <person name="Nelson W."/>
            <person name="Farmer A.D."/>
            <person name="Gaur P.M."/>
            <person name="Soderlund C."/>
            <person name="Penmetsa R.V."/>
            <person name="Xu C."/>
            <person name="Bharti A.K."/>
            <person name="He W."/>
            <person name="Winter P."/>
            <person name="Zhao S."/>
            <person name="Hane J.K."/>
            <person name="Carrasquilla-Garcia N."/>
            <person name="Condie J.A."/>
            <person name="Upadhyaya H.D."/>
            <person name="Luo M.C."/>
            <person name="Thudi M."/>
            <person name="Gowda C.L."/>
            <person name="Singh N.P."/>
            <person name="Lichtenzveig J."/>
            <person name="Gali K.K."/>
            <person name="Rubio J."/>
            <person name="Nadarajan N."/>
            <person name="Dolezel J."/>
            <person name="Bansal K.C."/>
            <person name="Xu X."/>
            <person name="Edwards D."/>
            <person name="Zhang G."/>
            <person name="Kahl G."/>
            <person name="Gil J."/>
            <person name="Singh K.B."/>
            <person name="Datta S.K."/>
            <person name="Jackson S.A."/>
            <person name="Wang J."/>
            <person name="Cook D.R."/>
        </authorList>
    </citation>
    <scope>NUCLEOTIDE SEQUENCE [LARGE SCALE GENOMIC DNA]</scope>
    <source>
        <strain evidence="7">cv. CDC Frontier</strain>
    </source>
</reference>
<keyword evidence="4" id="KW-0968">Cytoplasmic vesicle</keyword>
<dbReference type="InterPro" id="IPR008942">
    <property type="entry name" value="ENTH_VHS"/>
</dbReference>
<dbReference type="GO" id="GO:0030136">
    <property type="term" value="C:clathrin-coated vesicle"/>
    <property type="evidence" value="ECO:0007669"/>
    <property type="project" value="UniProtKB-SubCell"/>
</dbReference>
<feature type="region of interest" description="Disordered" evidence="5">
    <location>
        <begin position="318"/>
        <end position="347"/>
    </location>
</feature>
<dbReference type="SUPFAM" id="SSF89009">
    <property type="entry name" value="GAT-like domain"/>
    <property type="match status" value="1"/>
</dbReference>
<dbReference type="GO" id="GO:0005545">
    <property type="term" value="F:1-phosphatidylinositol binding"/>
    <property type="evidence" value="ECO:0007669"/>
    <property type="project" value="InterPro"/>
</dbReference>
<proteinExistence type="predicted"/>
<dbReference type="Proteomes" id="UP000087171">
    <property type="component" value="Chromosome Ca6"/>
</dbReference>
<dbReference type="Gene3D" id="1.20.58.150">
    <property type="entry name" value="ANTH domain"/>
    <property type="match status" value="1"/>
</dbReference>
<dbReference type="PANTHER" id="PTHR22951:SF22">
    <property type="entry name" value="ENTH DOMAIN-CONTAINING PROTEIN"/>
    <property type="match status" value="1"/>
</dbReference>
<dbReference type="SUPFAM" id="SSF48464">
    <property type="entry name" value="ENTH/VHS domain"/>
    <property type="match status" value="1"/>
</dbReference>
<dbReference type="GO" id="GO:0005794">
    <property type="term" value="C:Golgi apparatus"/>
    <property type="evidence" value="ECO:0007669"/>
    <property type="project" value="UniProtKB-SubCell"/>
</dbReference>
<dbReference type="GO" id="GO:0005546">
    <property type="term" value="F:phosphatidylinositol-4,5-bisphosphate binding"/>
    <property type="evidence" value="ECO:0007669"/>
    <property type="project" value="TreeGrafter"/>
</dbReference>
<dbReference type="GO" id="GO:0048268">
    <property type="term" value="P:clathrin coat assembly"/>
    <property type="evidence" value="ECO:0007669"/>
    <property type="project" value="InterPro"/>
</dbReference>
<evidence type="ECO:0000256" key="3">
    <source>
        <dbReference type="ARBA" id="ARBA00023034"/>
    </source>
</evidence>
<dbReference type="GO" id="GO:0032050">
    <property type="term" value="F:clathrin heavy chain binding"/>
    <property type="evidence" value="ECO:0007669"/>
    <property type="project" value="TreeGrafter"/>
</dbReference>
<name>A0A1S2YEU2_CICAR</name>
<feature type="compositionally biased region" description="Basic and acidic residues" evidence="5">
    <location>
        <begin position="333"/>
        <end position="347"/>
    </location>
</feature>
<dbReference type="STRING" id="3827.A0A1S2YEU2"/>
<dbReference type="GeneID" id="101510283"/>